<evidence type="ECO:0000256" key="1">
    <source>
        <dbReference type="ARBA" id="ARBA00005801"/>
    </source>
</evidence>
<dbReference type="OrthoDB" id="5508079at2"/>
<proteinExistence type="inferred from homology"/>
<name>A0A2Z6AY02_9BACT</name>
<dbReference type="KEGG" id="dfl:DFE_1393"/>
<dbReference type="GO" id="GO:0006465">
    <property type="term" value="P:signal peptide processing"/>
    <property type="evidence" value="ECO:0007669"/>
    <property type="project" value="TreeGrafter"/>
</dbReference>
<keyword evidence="2" id="KW-0812">Transmembrane</keyword>
<evidence type="ECO:0000259" key="3">
    <source>
        <dbReference type="Pfam" id="PF01478"/>
    </source>
</evidence>
<evidence type="ECO:0000313" key="4">
    <source>
        <dbReference type="EMBL" id="BBD08119.1"/>
    </source>
</evidence>
<organism evidence="4 5">
    <name type="scientific">Desulfovibrio ferrophilus</name>
    <dbReference type="NCBI Taxonomy" id="241368"/>
    <lineage>
        <taxon>Bacteria</taxon>
        <taxon>Pseudomonadati</taxon>
        <taxon>Thermodesulfobacteriota</taxon>
        <taxon>Desulfovibrionia</taxon>
        <taxon>Desulfovibrionales</taxon>
        <taxon>Desulfovibrionaceae</taxon>
        <taxon>Desulfovibrio</taxon>
    </lineage>
</organism>
<dbReference type="EMBL" id="AP017378">
    <property type="protein sequence ID" value="BBD08119.1"/>
    <property type="molecule type" value="Genomic_DNA"/>
</dbReference>
<gene>
    <name evidence="4" type="ORF">DFE_1393</name>
</gene>
<keyword evidence="2" id="KW-0472">Membrane</keyword>
<dbReference type="Pfam" id="PF01478">
    <property type="entry name" value="Peptidase_A24"/>
    <property type="match status" value="1"/>
</dbReference>
<protein>
    <submittedName>
        <fullName evidence="4">Peptidase A24A, prepilin type IV</fullName>
    </submittedName>
</protein>
<reference evidence="4 5" key="1">
    <citation type="journal article" date="2018" name="Sci. Adv.">
        <title>Multi-heme cytochromes provide a pathway for survival in energy-limited environments.</title>
        <authorList>
            <person name="Deng X."/>
            <person name="Dohmae N."/>
            <person name="Nealson K.H."/>
            <person name="Hashimoto K."/>
            <person name="Okamoto A."/>
        </authorList>
    </citation>
    <scope>NUCLEOTIDE SEQUENCE [LARGE SCALE GENOMIC DNA]</scope>
    <source>
        <strain evidence="4 5">IS5</strain>
    </source>
</reference>
<dbReference type="AlphaFoldDB" id="A0A2Z6AY02"/>
<evidence type="ECO:0000256" key="2">
    <source>
        <dbReference type="SAM" id="Phobius"/>
    </source>
</evidence>
<feature type="domain" description="Prepilin type IV endopeptidase peptidase" evidence="3">
    <location>
        <begin position="7"/>
        <end position="110"/>
    </location>
</feature>
<sequence length="183" mass="19250">MDALHYIILTFILLIATVTDLRERRIPNKLTYPAMLLALCWHYVMTGADGLVFASIGLAAGFGTMLIPFLMGYMGAGDVKLMAVAGAFLGPAGALKAFLFTSLVGGVYAVAVVAWRSPLTTMLASAMKDSKGLLAGAGTWVQNLQGRSQGVPQLAYGAAIAAGTIISVISDYGMNAFVPVWWA</sequence>
<dbReference type="InterPro" id="IPR000045">
    <property type="entry name" value="Prepilin_IV_endopep_pep"/>
</dbReference>
<evidence type="ECO:0000313" key="5">
    <source>
        <dbReference type="Proteomes" id="UP000269883"/>
    </source>
</evidence>
<feature type="transmembrane region" description="Helical" evidence="2">
    <location>
        <begin position="154"/>
        <end position="182"/>
    </location>
</feature>
<keyword evidence="2" id="KW-1133">Transmembrane helix</keyword>
<keyword evidence="5" id="KW-1185">Reference proteome</keyword>
<dbReference type="Gene3D" id="1.20.120.1220">
    <property type="match status" value="1"/>
</dbReference>
<dbReference type="GO" id="GO:0005886">
    <property type="term" value="C:plasma membrane"/>
    <property type="evidence" value="ECO:0007669"/>
    <property type="project" value="TreeGrafter"/>
</dbReference>
<dbReference type="PANTHER" id="PTHR30487:SF0">
    <property type="entry name" value="PREPILIN LEADER PEPTIDASE_N-METHYLTRANSFERASE-RELATED"/>
    <property type="match status" value="1"/>
</dbReference>
<feature type="transmembrane region" description="Helical" evidence="2">
    <location>
        <begin position="51"/>
        <end position="73"/>
    </location>
</feature>
<accession>A0A2Z6AY02</accession>
<dbReference type="Proteomes" id="UP000269883">
    <property type="component" value="Chromosome"/>
</dbReference>
<feature type="transmembrane region" description="Helical" evidence="2">
    <location>
        <begin position="94"/>
        <end position="115"/>
    </location>
</feature>
<feature type="transmembrane region" description="Helical" evidence="2">
    <location>
        <begin position="6"/>
        <end position="23"/>
    </location>
</feature>
<dbReference type="PANTHER" id="PTHR30487">
    <property type="entry name" value="TYPE 4 PREPILIN-LIKE PROTEINS LEADER PEPTIDE-PROCESSING ENZYME"/>
    <property type="match status" value="1"/>
</dbReference>
<comment type="similarity">
    <text evidence="1">Belongs to the peptidase A24 family.</text>
</comment>
<dbReference type="InterPro" id="IPR050882">
    <property type="entry name" value="Prepilin_peptidase/N-MTase"/>
</dbReference>
<dbReference type="GO" id="GO:0004190">
    <property type="term" value="F:aspartic-type endopeptidase activity"/>
    <property type="evidence" value="ECO:0007669"/>
    <property type="project" value="InterPro"/>
</dbReference>
<dbReference type="RefSeq" id="WP_126377960.1">
    <property type="nucleotide sequence ID" value="NZ_AP017378.1"/>
</dbReference>